<feature type="compositionally biased region" description="Acidic residues" evidence="2">
    <location>
        <begin position="354"/>
        <end position="363"/>
    </location>
</feature>
<feature type="compositionally biased region" description="Low complexity" evidence="2">
    <location>
        <begin position="276"/>
        <end position="285"/>
    </location>
</feature>
<name>A0A6A4V8R3_AMPAM</name>
<evidence type="ECO:0000256" key="2">
    <source>
        <dbReference type="SAM" id="MobiDB-lite"/>
    </source>
</evidence>
<evidence type="ECO:0000313" key="4">
    <source>
        <dbReference type="EMBL" id="KAF0286692.1"/>
    </source>
</evidence>
<dbReference type="Proteomes" id="UP000440578">
    <property type="component" value="Unassembled WGS sequence"/>
</dbReference>
<dbReference type="EMBL" id="VIIS01002236">
    <property type="protein sequence ID" value="KAF0286691.1"/>
    <property type="molecule type" value="Genomic_DNA"/>
</dbReference>
<comment type="caution">
    <text evidence="4">The sequence shown here is derived from an EMBL/GenBank/DDBJ whole genome shotgun (WGS) entry which is preliminary data.</text>
</comment>
<proteinExistence type="predicted"/>
<dbReference type="PANTHER" id="PTHR22115">
    <property type="entry name" value="C3ORF6 PROTEIN-RELATED"/>
    <property type="match status" value="1"/>
</dbReference>
<protein>
    <submittedName>
        <fullName evidence="4">Coiled-coil domain-containing protein 50</fullName>
    </submittedName>
</protein>
<keyword evidence="1" id="KW-0175">Coiled coil</keyword>
<organism evidence="4 5">
    <name type="scientific">Amphibalanus amphitrite</name>
    <name type="common">Striped barnacle</name>
    <name type="synonym">Balanus amphitrite</name>
    <dbReference type="NCBI Taxonomy" id="1232801"/>
    <lineage>
        <taxon>Eukaryota</taxon>
        <taxon>Metazoa</taxon>
        <taxon>Ecdysozoa</taxon>
        <taxon>Arthropoda</taxon>
        <taxon>Crustacea</taxon>
        <taxon>Multicrustacea</taxon>
        <taxon>Cirripedia</taxon>
        <taxon>Thoracica</taxon>
        <taxon>Thoracicalcarea</taxon>
        <taxon>Balanomorpha</taxon>
        <taxon>Balanoidea</taxon>
        <taxon>Balanidae</taxon>
        <taxon>Amphibalaninae</taxon>
        <taxon>Amphibalanus</taxon>
    </lineage>
</organism>
<dbReference type="Pfam" id="PF15295">
    <property type="entry name" value="CCDC50_N"/>
    <property type="match status" value="1"/>
</dbReference>
<evidence type="ECO:0000259" key="3">
    <source>
        <dbReference type="Pfam" id="PF15295"/>
    </source>
</evidence>
<dbReference type="PANTHER" id="PTHR22115:SF4">
    <property type="entry name" value="COILED-COIL DOMAIN-CONTAINING PROTEIN"/>
    <property type="match status" value="1"/>
</dbReference>
<dbReference type="InterPro" id="IPR029311">
    <property type="entry name" value="CCDC50_N"/>
</dbReference>
<dbReference type="InterPro" id="IPR039303">
    <property type="entry name" value="CCDC50"/>
</dbReference>
<evidence type="ECO:0000313" key="5">
    <source>
        <dbReference type="Proteomes" id="UP000440578"/>
    </source>
</evidence>
<dbReference type="AlphaFoldDB" id="A0A6A4V8R3"/>
<evidence type="ECO:0000256" key="1">
    <source>
        <dbReference type="ARBA" id="ARBA00023054"/>
    </source>
</evidence>
<feature type="region of interest" description="Disordered" evidence="2">
    <location>
        <begin position="247"/>
        <end position="396"/>
    </location>
</feature>
<gene>
    <name evidence="4" type="primary">CCDC50_1</name>
    <name evidence="4" type="ORF">FJT64_014848</name>
</gene>
<reference evidence="4 5" key="1">
    <citation type="submission" date="2019-07" db="EMBL/GenBank/DDBJ databases">
        <title>Draft genome assembly of a fouling barnacle, Amphibalanus amphitrite (Darwin, 1854): The first reference genome for Thecostraca.</title>
        <authorList>
            <person name="Kim W."/>
        </authorList>
    </citation>
    <scope>NUCLEOTIDE SEQUENCE [LARGE SCALE GENOMIC DNA]</scope>
    <source>
        <strain evidence="4">SNU_AA5</strain>
        <tissue evidence="4">Soma without cirri and trophi</tissue>
    </source>
</reference>
<feature type="compositionally biased region" description="Basic residues" evidence="2">
    <location>
        <begin position="247"/>
        <end position="262"/>
    </location>
</feature>
<feature type="domain" description="Coiled-coil" evidence="3">
    <location>
        <begin position="13"/>
        <end position="136"/>
    </location>
</feature>
<feature type="compositionally biased region" description="Basic and acidic residues" evidence="2">
    <location>
        <begin position="125"/>
        <end position="147"/>
    </location>
</feature>
<sequence length="396" mass="45629">MERYPKMPTETMPRSGKVSEVVQEWLVKEDGALATRLQNEEITEHYQQNRMRNGVLRVDAPRARSEQLKEDERAARLAALEEQRKYEQYAADADVARRLALQAETEEESRRRRQEEDDFALAARLQEEERQRRRQQREERQVQHEARLLGLEAPVREMRLTEPPGAERVYPDDDLSDLMAPPPLAGQPLSEDDVRSWQEEQDEEVARLLQEQETKRRGDLIPRDRVAAIEAQDRELAKVLQEQERARLRRAKERAKEKRRQRQQRERQAGGGGSGDDLSADSAAETAVMKVRSADADCCPPPEAISVSNIAMVIDPTYQRRVASELPSEQPPPPPAPVRQHQQSPTAIERLSDDLYEEDEDEPAPPYMPIQGQRRTNSMEKARRRRGKDGANCKQQ</sequence>
<dbReference type="OrthoDB" id="6380105at2759"/>
<dbReference type="EMBL" id="VIIS01002236">
    <property type="protein sequence ID" value="KAF0286692.1"/>
    <property type="molecule type" value="Genomic_DNA"/>
</dbReference>
<accession>A0A6A4V8R3</accession>
<feature type="region of interest" description="Disordered" evidence="2">
    <location>
        <begin position="103"/>
        <end position="224"/>
    </location>
</feature>
<feature type="compositionally biased region" description="Basic and acidic residues" evidence="2">
    <location>
        <begin position="192"/>
        <end position="224"/>
    </location>
</feature>
<keyword evidence="5" id="KW-1185">Reference proteome</keyword>